<accession>K9AX83</accession>
<comment type="caution">
    <text evidence="2">The sequence shown here is derived from an EMBL/GenBank/DDBJ whole genome shotgun (WGS) entry which is preliminary data.</text>
</comment>
<proteinExistence type="predicted"/>
<evidence type="ECO:0000313" key="2">
    <source>
        <dbReference type="EMBL" id="EKU47182.1"/>
    </source>
</evidence>
<gene>
    <name evidence="2" type="ORF">C273_08077</name>
</gene>
<dbReference type="Gene3D" id="3.40.50.10490">
    <property type="entry name" value="Glucose-6-phosphate isomerase like protein, domain 1"/>
    <property type="match status" value="1"/>
</dbReference>
<feature type="domain" description="DUF2529" evidence="1">
    <location>
        <begin position="1"/>
        <end position="168"/>
    </location>
</feature>
<dbReference type="Proteomes" id="UP000009885">
    <property type="component" value="Unassembled WGS sequence"/>
</dbReference>
<dbReference type="Pfam" id="PF10740">
    <property type="entry name" value="DUF2529"/>
    <property type="match status" value="1"/>
</dbReference>
<dbReference type="STRING" id="1229783.C273_08077"/>
<dbReference type="eggNOG" id="ENOG50340JJ">
    <property type="taxonomic scope" value="Bacteria"/>
</dbReference>
<evidence type="ECO:0000313" key="3">
    <source>
        <dbReference type="Proteomes" id="UP000009885"/>
    </source>
</evidence>
<dbReference type="InterPro" id="IPR019676">
    <property type="entry name" value="DUF2529"/>
</dbReference>
<name>K9AX83_9STAP</name>
<reference evidence="2 3" key="1">
    <citation type="journal article" date="2013" name="Genome Announc.">
        <title>Genome Sequence of Staphylococcus massiliensis Strain S46, Isolated from the Surface of Healthy Human Skin.</title>
        <authorList>
            <person name="Srivastav R."/>
            <person name="Singh A."/>
            <person name="Jangir P.K."/>
            <person name="Kumari C."/>
            <person name="Muduli S."/>
            <person name="Sharma R."/>
        </authorList>
    </citation>
    <scope>NUCLEOTIDE SEQUENCE [LARGE SCALE GENOMIC DNA]</scope>
    <source>
        <strain evidence="2 3">S46</strain>
    </source>
</reference>
<dbReference type="AlphaFoldDB" id="K9AX83"/>
<dbReference type="PATRIC" id="fig|1229783.3.peg.1627"/>
<dbReference type="OrthoDB" id="2737584at2"/>
<organism evidence="2 3">
    <name type="scientific">Staphylococcus massiliensis S46</name>
    <dbReference type="NCBI Taxonomy" id="1229783"/>
    <lineage>
        <taxon>Bacteria</taxon>
        <taxon>Bacillati</taxon>
        <taxon>Bacillota</taxon>
        <taxon>Bacilli</taxon>
        <taxon>Bacillales</taxon>
        <taxon>Staphylococcaceae</taxon>
        <taxon>Staphylococcus</taxon>
    </lineage>
</organism>
<dbReference type="RefSeq" id="WP_009383946.1">
    <property type="nucleotide sequence ID" value="NZ_AMSQ01000012.1"/>
</dbReference>
<keyword evidence="3" id="KW-1185">Reference proteome</keyword>
<evidence type="ECO:0000259" key="1">
    <source>
        <dbReference type="Pfam" id="PF10740"/>
    </source>
</evidence>
<protein>
    <recommendedName>
        <fullName evidence="1">DUF2529 domain-containing protein</fullName>
    </recommendedName>
</protein>
<sequence length="173" mass="19889">MSKILNTQINGVFNRIENQDLDIQMASQCLIQAIGGEGHVYVKGYDDLKCFESYVTSSSEKLESSKLLSSLNSLDELDTTDRVFLFSPFYTEDMQADVKALIDKDVDFVVVCNKPKETTMPDHLMHFIDLSTPRPIVFTEDYDKVVTPHPIAFSYIYYEIYTQMVEMIRDLDL</sequence>
<dbReference type="EMBL" id="AMSQ01000012">
    <property type="protein sequence ID" value="EKU47182.1"/>
    <property type="molecule type" value="Genomic_DNA"/>
</dbReference>